<keyword evidence="1 4" id="KW-0378">Hydrolase</keyword>
<protein>
    <submittedName>
        <fullName evidence="4">Alpha/beta hydrolase</fullName>
    </submittedName>
</protein>
<evidence type="ECO:0000313" key="4">
    <source>
        <dbReference type="EMBL" id="WND03870.1"/>
    </source>
</evidence>
<accession>A0AA52EFP6</accession>
<dbReference type="GO" id="GO:0016787">
    <property type="term" value="F:hydrolase activity"/>
    <property type="evidence" value="ECO:0007669"/>
    <property type="project" value="UniProtKB-KW"/>
</dbReference>
<evidence type="ECO:0000259" key="3">
    <source>
        <dbReference type="Pfam" id="PF20434"/>
    </source>
</evidence>
<dbReference type="EMBL" id="CP123872">
    <property type="protein sequence ID" value="WND03870.1"/>
    <property type="molecule type" value="Genomic_DNA"/>
</dbReference>
<organism evidence="4 5">
    <name type="scientific">Temperatibacter marinus</name>
    <dbReference type="NCBI Taxonomy" id="1456591"/>
    <lineage>
        <taxon>Bacteria</taxon>
        <taxon>Pseudomonadati</taxon>
        <taxon>Pseudomonadota</taxon>
        <taxon>Alphaproteobacteria</taxon>
        <taxon>Kordiimonadales</taxon>
        <taxon>Temperatibacteraceae</taxon>
        <taxon>Temperatibacter</taxon>
    </lineage>
</organism>
<dbReference type="InterPro" id="IPR049492">
    <property type="entry name" value="BD-FAE-like_dom"/>
</dbReference>
<dbReference type="KEGG" id="tmk:QGN29_05730"/>
<dbReference type="SUPFAM" id="SSF53474">
    <property type="entry name" value="alpha/beta-Hydrolases"/>
    <property type="match status" value="1"/>
</dbReference>
<evidence type="ECO:0000313" key="5">
    <source>
        <dbReference type="Proteomes" id="UP001268683"/>
    </source>
</evidence>
<dbReference type="InterPro" id="IPR029058">
    <property type="entry name" value="AB_hydrolase_fold"/>
</dbReference>
<dbReference type="RefSeq" id="WP_310799735.1">
    <property type="nucleotide sequence ID" value="NZ_CP123872.1"/>
</dbReference>
<feature type="chain" id="PRO_5041306415" evidence="2">
    <location>
        <begin position="20"/>
        <end position="301"/>
    </location>
</feature>
<feature type="domain" description="BD-FAE-like" evidence="3">
    <location>
        <begin position="71"/>
        <end position="258"/>
    </location>
</feature>
<reference evidence="4" key="1">
    <citation type="submission" date="2023-04" db="EMBL/GenBank/DDBJ databases">
        <title>Complete genome sequence of Temperatibacter marinus.</title>
        <authorList>
            <person name="Rong J.-C."/>
            <person name="Yi M.-L."/>
            <person name="Zhao Q."/>
        </authorList>
    </citation>
    <scope>NUCLEOTIDE SEQUENCE</scope>
    <source>
        <strain evidence="4">NBRC 110045</strain>
    </source>
</reference>
<dbReference type="Proteomes" id="UP001268683">
    <property type="component" value="Chromosome"/>
</dbReference>
<dbReference type="PANTHER" id="PTHR48081">
    <property type="entry name" value="AB HYDROLASE SUPERFAMILY PROTEIN C4A8.06C"/>
    <property type="match status" value="1"/>
</dbReference>
<feature type="signal peptide" evidence="2">
    <location>
        <begin position="1"/>
        <end position="19"/>
    </location>
</feature>
<keyword evidence="5" id="KW-1185">Reference proteome</keyword>
<sequence length="301" mass="33640">MIKPLSFFLLIIVSFTTGAEQTGEFSRAPVIIPLWPSGEIPNNKPHNLKEYEADCGGYICRYDITVPTMTIYHAQGDNSGKAVLILPGGGYEVEALLHEGYDVAKTLSGQGITAIVLKYRLPKKQAFHRPHQVPLQDVRQALKILRTRAPEYGIQGQIGLLGFSAGSHLATVASLWTDSDSDKNPDFSALIYGVTRLNVENQKWLENSLYHRPMTAHEIKANRLLNLVTENTVPAFLVHSMDDDVCHYSESTLYAEQLAKHKVPMEMHLFPKGGHGFGLGRAEDGTDQWIMLFANWVKRLR</sequence>
<dbReference type="AlphaFoldDB" id="A0AA52EFP6"/>
<name>A0AA52EFP6_9PROT</name>
<proteinExistence type="predicted"/>
<dbReference type="InterPro" id="IPR050300">
    <property type="entry name" value="GDXG_lipolytic_enzyme"/>
</dbReference>
<evidence type="ECO:0000256" key="2">
    <source>
        <dbReference type="SAM" id="SignalP"/>
    </source>
</evidence>
<gene>
    <name evidence="4" type="ORF">QGN29_05730</name>
</gene>
<keyword evidence="2" id="KW-0732">Signal</keyword>
<evidence type="ECO:0000256" key="1">
    <source>
        <dbReference type="ARBA" id="ARBA00022801"/>
    </source>
</evidence>
<dbReference type="Gene3D" id="3.40.50.1820">
    <property type="entry name" value="alpha/beta hydrolase"/>
    <property type="match status" value="1"/>
</dbReference>
<dbReference type="PANTHER" id="PTHR48081:SF6">
    <property type="entry name" value="PEPTIDASE S9 PROLYL OLIGOPEPTIDASE CATALYTIC DOMAIN-CONTAINING PROTEIN"/>
    <property type="match status" value="1"/>
</dbReference>
<dbReference type="Pfam" id="PF20434">
    <property type="entry name" value="BD-FAE"/>
    <property type="match status" value="1"/>
</dbReference>